<keyword evidence="1 2" id="KW-0472">Membrane</keyword>
<evidence type="ECO:0000313" key="4">
    <source>
        <dbReference type="Proteomes" id="UP000661012"/>
    </source>
</evidence>
<dbReference type="RefSeq" id="WP_099755350.1">
    <property type="nucleotide sequence ID" value="NZ_JACYNM010000038.1"/>
</dbReference>
<dbReference type="Proteomes" id="UP000661012">
    <property type="component" value="Unassembled WGS sequence"/>
</dbReference>
<dbReference type="Pfam" id="PF07178">
    <property type="entry name" value="TraL"/>
    <property type="match status" value="1"/>
</dbReference>
<evidence type="ECO:0000256" key="2">
    <source>
        <dbReference type="SAM" id="Phobius"/>
    </source>
</evidence>
<protein>
    <recommendedName>
        <fullName evidence="1">Protein TraL</fullName>
    </recommendedName>
</protein>
<dbReference type="EMBL" id="JACYNN010000037">
    <property type="protein sequence ID" value="MBD8109217.1"/>
    <property type="molecule type" value="Genomic_DNA"/>
</dbReference>
<dbReference type="NCBIfam" id="TIGR02762">
    <property type="entry name" value="TraL_TIGR"/>
    <property type="match status" value="1"/>
</dbReference>
<accession>A0ABR8ZZR9</accession>
<feature type="transmembrane region" description="Helical" evidence="2">
    <location>
        <begin position="28"/>
        <end position="57"/>
    </location>
</feature>
<reference evidence="3 4" key="1">
    <citation type="journal article" date="2020" name="FEMS Microbiol. Ecol.">
        <title>Temporal dynamics of bacterial communities during seed development and maturation.</title>
        <authorList>
            <person name="Chesneau G."/>
            <person name="Torres-Cortes G."/>
            <person name="Briand M."/>
            <person name="Darrasse A."/>
            <person name="Preveaux A."/>
            <person name="Marais C."/>
            <person name="Jacques M.A."/>
            <person name="Shade A."/>
            <person name="Barret M."/>
        </authorList>
    </citation>
    <scope>NUCLEOTIDE SEQUENCE [LARGE SCALE GENOMIC DNA]</scope>
    <source>
        <strain evidence="3 4">CFBP13732</strain>
    </source>
</reference>
<comment type="subcellular location">
    <subcellularLocation>
        <location evidence="1">Cell outer membrane</location>
    </subcellularLocation>
</comment>
<comment type="function">
    <text evidence="1">Membrane protein involved in F pilin formation.</text>
</comment>
<gene>
    <name evidence="3" type="primary">traL</name>
    <name evidence="3" type="ORF">IFT93_22900</name>
</gene>
<evidence type="ECO:0000256" key="1">
    <source>
        <dbReference type="PIRNR" id="PIRNR003259"/>
    </source>
</evidence>
<keyword evidence="2" id="KW-0812">Transmembrane</keyword>
<comment type="caution">
    <text evidence="3">The sequence shown here is derived from an EMBL/GenBank/DDBJ whole genome shotgun (WGS) entry which is preliminary data.</text>
</comment>
<feature type="transmembrane region" description="Helical" evidence="2">
    <location>
        <begin position="69"/>
        <end position="87"/>
    </location>
</feature>
<proteinExistence type="predicted"/>
<sequence>MDSDAAKYRFPETLNEQKRFLGLPPEEAFVLLGFGITGFYIDMLIVMLCAGGVAWLLLRHLKKGQGSWWLLNLLYWYLPTVLFRVQFRRVPDSANRHWMQ</sequence>
<keyword evidence="1" id="KW-0998">Cell outer membrane</keyword>
<dbReference type="InterPro" id="IPR016382">
    <property type="entry name" value="Pilus_assmbly_TraL"/>
</dbReference>
<keyword evidence="1" id="KW-0184">Conjugation</keyword>
<keyword evidence="2" id="KW-1133">Transmembrane helix</keyword>
<dbReference type="PIRSF" id="PIRSF003259">
    <property type="entry name" value="Pilus_assembly_TraL"/>
    <property type="match status" value="1"/>
</dbReference>
<keyword evidence="4" id="KW-1185">Reference proteome</keyword>
<name>A0ABR8ZZR9_9GAMM</name>
<dbReference type="InterPro" id="IPR009838">
    <property type="entry name" value="T4SS_TraL"/>
</dbReference>
<organism evidence="3 4">
    <name type="scientific">Erwinia persicina</name>
    <dbReference type="NCBI Taxonomy" id="55211"/>
    <lineage>
        <taxon>Bacteria</taxon>
        <taxon>Pseudomonadati</taxon>
        <taxon>Pseudomonadota</taxon>
        <taxon>Gammaproteobacteria</taxon>
        <taxon>Enterobacterales</taxon>
        <taxon>Erwiniaceae</taxon>
        <taxon>Erwinia</taxon>
    </lineage>
</organism>
<evidence type="ECO:0000313" key="3">
    <source>
        <dbReference type="EMBL" id="MBD8109217.1"/>
    </source>
</evidence>